<feature type="disulfide bond" evidence="13">
    <location>
        <begin position="267"/>
        <end position="282"/>
    </location>
</feature>
<feature type="disulfide bond" evidence="13">
    <location>
        <begin position="307"/>
        <end position="322"/>
    </location>
</feature>
<keyword evidence="10 13" id="KW-1015">Disulfide bond</keyword>
<dbReference type="PROSITE" id="PS01209">
    <property type="entry name" value="LDLRA_1"/>
    <property type="match status" value="3"/>
</dbReference>
<dbReference type="SMART" id="SM00192">
    <property type="entry name" value="LDLa"/>
    <property type="match status" value="6"/>
</dbReference>
<keyword evidence="9" id="KW-0472">Membrane</keyword>
<evidence type="ECO:0000256" key="7">
    <source>
        <dbReference type="ARBA" id="ARBA00022837"/>
    </source>
</evidence>
<dbReference type="Proteomes" id="UP000031668">
    <property type="component" value="Unassembled WGS sequence"/>
</dbReference>
<evidence type="ECO:0000313" key="15">
    <source>
        <dbReference type="Proteomes" id="UP000031668"/>
    </source>
</evidence>
<keyword evidence="7" id="KW-0106">Calcium</keyword>
<keyword evidence="12" id="KW-0325">Glycoprotein</keyword>
<comment type="caution">
    <text evidence="14">The sequence shown here is derived from an EMBL/GenBank/DDBJ whole genome shotgun (WGS) entry which is preliminary data.</text>
</comment>
<feature type="disulfide bond" evidence="13">
    <location>
        <begin position="255"/>
        <end position="273"/>
    </location>
</feature>
<evidence type="ECO:0000256" key="11">
    <source>
        <dbReference type="ARBA" id="ARBA00023170"/>
    </source>
</evidence>
<feature type="disulfide bond" evidence="13">
    <location>
        <begin position="216"/>
        <end position="234"/>
    </location>
</feature>
<dbReference type="InterPro" id="IPR036055">
    <property type="entry name" value="LDL_receptor-like_sf"/>
</dbReference>
<feature type="disulfide bond" evidence="13">
    <location>
        <begin position="228"/>
        <end position="243"/>
    </location>
</feature>
<feature type="disulfide bond" evidence="13">
    <location>
        <begin position="137"/>
        <end position="155"/>
    </location>
</feature>
<evidence type="ECO:0000256" key="8">
    <source>
        <dbReference type="ARBA" id="ARBA00022989"/>
    </source>
</evidence>
<dbReference type="Gene3D" id="4.10.400.10">
    <property type="entry name" value="Low-density Lipoprotein Receptor"/>
    <property type="match status" value="5"/>
</dbReference>
<reference evidence="14 15" key="1">
    <citation type="journal article" date="2014" name="Genome Biol. Evol.">
        <title>The genome of the myxosporean Thelohanellus kitauei shows adaptations to nutrient acquisition within its fish host.</title>
        <authorList>
            <person name="Yang Y."/>
            <person name="Xiong J."/>
            <person name="Zhou Z."/>
            <person name="Huo F."/>
            <person name="Miao W."/>
            <person name="Ran C."/>
            <person name="Liu Y."/>
            <person name="Zhang J."/>
            <person name="Feng J."/>
            <person name="Wang M."/>
            <person name="Wang M."/>
            <person name="Wang L."/>
            <person name="Yao B."/>
        </authorList>
    </citation>
    <scope>NUCLEOTIDE SEQUENCE [LARGE SCALE GENOMIC DNA]</scope>
    <source>
        <strain evidence="14">Wuqing</strain>
    </source>
</reference>
<comment type="subcellular location">
    <subcellularLocation>
        <location evidence="1">Membrane</location>
        <topology evidence="1">Single-pass type I membrane protein</topology>
    </subcellularLocation>
</comment>
<dbReference type="FunFam" id="4.10.400.10:FF:000009">
    <property type="entry name" value="Low-density lipoprotein receptor-related protein 1"/>
    <property type="match status" value="1"/>
</dbReference>
<dbReference type="Gene3D" id="2.10.25.10">
    <property type="entry name" value="Laminin"/>
    <property type="match status" value="1"/>
</dbReference>
<dbReference type="CDD" id="cd00112">
    <property type="entry name" value="LDLa"/>
    <property type="match status" value="4"/>
</dbReference>
<evidence type="ECO:0000256" key="10">
    <source>
        <dbReference type="ARBA" id="ARBA00023157"/>
    </source>
</evidence>
<protein>
    <submittedName>
        <fullName evidence="14">Low-density lipoprotein receptor-related protein</fullName>
    </submittedName>
</protein>
<dbReference type="SUPFAM" id="SSF57424">
    <property type="entry name" value="LDL receptor-like module"/>
    <property type="match status" value="6"/>
</dbReference>
<dbReference type="OrthoDB" id="5958943at2759"/>
<dbReference type="PRINTS" id="PR00261">
    <property type="entry name" value="LDLRECEPTOR"/>
</dbReference>
<keyword evidence="5" id="KW-0732">Signal</keyword>
<gene>
    <name evidence="14" type="ORF">RF11_02445</name>
</gene>
<proteinExistence type="predicted"/>
<dbReference type="Pfam" id="PF00057">
    <property type="entry name" value="Ldl_recept_a"/>
    <property type="match status" value="3"/>
</dbReference>
<feature type="disulfide bond" evidence="13">
    <location>
        <begin position="209"/>
        <end position="221"/>
    </location>
</feature>
<dbReference type="InterPro" id="IPR051221">
    <property type="entry name" value="LDLR-related"/>
</dbReference>
<accession>A0A0C2MGE3</accession>
<dbReference type="PROSITE" id="PS50068">
    <property type="entry name" value="LDLRA_2"/>
    <property type="match status" value="6"/>
</dbReference>
<feature type="disulfide bond" evidence="13">
    <location>
        <begin position="248"/>
        <end position="260"/>
    </location>
</feature>
<dbReference type="AlphaFoldDB" id="A0A0C2MGE3"/>
<dbReference type="InterPro" id="IPR002172">
    <property type="entry name" value="LDrepeatLR_classA_rpt"/>
</dbReference>
<keyword evidence="14" id="KW-0449">Lipoprotein</keyword>
<name>A0A0C2MGE3_THEKT</name>
<keyword evidence="6" id="KW-0677">Repeat</keyword>
<comment type="caution">
    <text evidence="13">Lacks conserved residue(s) required for the propagation of feature annotation.</text>
</comment>
<evidence type="ECO:0000256" key="1">
    <source>
        <dbReference type="ARBA" id="ARBA00004479"/>
    </source>
</evidence>
<dbReference type="InterPro" id="IPR023415">
    <property type="entry name" value="LDLR_class-A_CS"/>
</dbReference>
<evidence type="ECO:0000256" key="6">
    <source>
        <dbReference type="ARBA" id="ARBA00022737"/>
    </source>
</evidence>
<evidence type="ECO:0000256" key="5">
    <source>
        <dbReference type="ARBA" id="ARBA00022729"/>
    </source>
</evidence>
<feature type="disulfide bond" evidence="13">
    <location>
        <begin position="188"/>
        <end position="203"/>
    </location>
</feature>
<evidence type="ECO:0000256" key="12">
    <source>
        <dbReference type="ARBA" id="ARBA00023180"/>
    </source>
</evidence>
<dbReference type="GO" id="GO:0005886">
    <property type="term" value="C:plasma membrane"/>
    <property type="evidence" value="ECO:0007669"/>
    <property type="project" value="TreeGrafter"/>
</dbReference>
<evidence type="ECO:0000256" key="3">
    <source>
        <dbReference type="ARBA" id="ARBA00022583"/>
    </source>
</evidence>
<keyword evidence="11 14" id="KW-0675">Receptor</keyword>
<dbReference type="PANTHER" id="PTHR22722">
    <property type="entry name" value="LOW-DENSITY LIPOPROTEIN RECEPTOR-RELATED PROTEIN 2-RELATED"/>
    <property type="match status" value="1"/>
</dbReference>
<feature type="disulfide bond" evidence="13">
    <location>
        <begin position="349"/>
        <end position="364"/>
    </location>
</feature>
<evidence type="ECO:0000256" key="2">
    <source>
        <dbReference type="ARBA" id="ARBA00022536"/>
    </source>
</evidence>
<dbReference type="EMBL" id="JWZT01003589">
    <property type="protein sequence ID" value="KII66246.1"/>
    <property type="molecule type" value="Genomic_DNA"/>
</dbReference>
<evidence type="ECO:0000313" key="14">
    <source>
        <dbReference type="EMBL" id="KII66246.1"/>
    </source>
</evidence>
<evidence type="ECO:0000256" key="4">
    <source>
        <dbReference type="ARBA" id="ARBA00022692"/>
    </source>
</evidence>
<keyword evidence="15" id="KW-1185">Reference proteome</keyword>
<keyword evidence="3" id="KW-0254">Endocytosis</keyword>
<keyword evidence="8" id="KW-1133">Transmembrane helix</keyword>
<evidence type="ECO:0000256" key="9">
    <source>
        <dbReference type="ARBA" id="ARBA00023136"/>
    </source>
</evidence>
<dbReference type="GO" id="GO:0006897">
    <property type="term" value="P:endocytosis"/>
    <property type="evidence" value="ECO:0007669"/>
    <property type="project" value="UniProtKB-KW"/>
</dbReference>
<dbReference type="PANTHER" id="PTHR22722:SF5">
    <property type="entry name" value="LOW-DENSITY LIPOPROTEIN RECEPTOR-RELATED PROTEIN 1B"/>
    <property type="match status" value="1"/>
</dbReference>
<keyword evidence="2" id="KW-0245">EGF-like domain</keyword>
<keyword evidence="4" id="KW-0812">Transmembrane</keyword>
<dbReference type="GO" id="GO:0005041">
    <property type="term" value="F:low-density lipoprotein particle receptor activity"/>
    <property type="evidence" value="ECO:0007669"/>
    <property type="project" value="TreeGrafter"/>
</dbReference>
<sequence length="570" mass="66748">MRVIISLLIYFPKYNYQIENILNGEAKLSGVYLDGVTHNNYIVNIFKWMNNDIIVMRDRIMYQNQVLIPSGMIYNTRFHLSTKNWNKICYSAQCSHFCNVKNQSFVCSCPDHMVLQDKLNCVAEESINCNPGEMFKCNSGECIIISKKCDGFIDCVDSSDEIDCQTECESNQYLCEDRITCIDILAVCNGMKECPDGSDEKYCHLTPKCSDYEFKCNNFRCIPNHDVCNGVNDCGDFSDEKYCTVSNCTNEQIVCDHHKCIELQHFCNEHFDCDSRIDELKCQKLKVLDKHCAFECNNICLNKSQICDGFVDCEDESDEWNCVIKYECPQLNMLKCRTEYQCYFEGHKCDRFTDCNDGSDEYQCSYKNRCNSSKAMVCQEKYCNDMNEFDAEFNNCNDGNNELISWRDLMIEKSDSPLIINFVHTYTQKTGLHLKWEGIRFITKQKFHISLKDWDTNNFYFHDDNYESKELIVKDIKLCHRYVAEVKLAESKSGRMIQFKTFNQEIKPPSETTFSFRNNKISWKYPDILCIPVTYFIFCYRKETLIVKLFTFDNVLSLESEVDRCDVGHR</sequence>
<evidence type="ECO:0000256" key="13">
    <source>
        <dbReference type="PROSITE-ProRule" id="PRU00124"/>
    </source>
</evidence>
<dbReference type="GO" id="GO:0043235">
    <property type="term" value="C:receptor complex"/>
    <property type="evidence" value="ECO:0007669"/>
    <property type="project" value="TreeGrafter"/>
</dbReference>
<organism evidence="14 15">
    <name type="scientific">Thelohanellus kitauei</name>
    <name type="common">Myxosporean</name>
    <dbReference type="NCBI Taxonomy" id="669202"/>
    <lineage>
        <taxon>Eukaryota</taxon>
        <taxon>Metazoa</taxon>
        <taxon>Cnidaria</taxon>
        <taxon>Myxozoa</taxon>
        <taxon>Myxosporea</taxon>
        <taxon>Bivalvulida</taxon>
        <taxon>Platysporina</taxon>
        <taxon>Myxobolidae</taxon>
        <taxon>Thelohanellus</taxon>
    </lineage>
</organism>
<feature type="disulfide bond" evidence="13">
    <location>
        <begin position="149"/>
        <end position="164"/>
    </location>
</feature>